<keyword evidence="9" id="KW-0158">Chromosome</keyword>
<keyword evidence="27" id="KW-1185">Reference proteome</keyword>
<dbReference type="InterPro" id="IPR000719">
    <property type="entry name" value="Prot_kinase_dom"/>
</dbReference>
<dbReference type="GO" id="GO:0000408">
    <property type="term" value="C:EKC/KEOPS complex"/>
    <property type="evidence" value="ECO:0007669"/>
    <property type="project" value="UniProtKB-ARBA"/>
</dbReference>
<dbReference type="AlphaFoldDB" id="A0A8I2YI05"/>
<dbReference type="GO" id="GO:0004674">
    <property type="term" value="F:protein serine/threonine kinase activity"/>
    <property type="evidence" value="ECO:0007669"/>
    <property type="project" value="UniProtKB-KW"/>
</dbReference>
<dbReference type="EC" id="2.7.11.1" evidence="6"/>
<protein>
    <recommendedName>
        <fullName evidence="8">EKC/KEOPS complex subunit BUD32</fullName>
        <ecNumber evidence="6">2.7.11.1</ecNumber>
    </recommendedName>
    <alternativeName>
        <fullName evidence="21 22">Atypical Serine/threonine protein kinase BUD32</fullName>
    </alternativeName>
    <alternativeName>
        <fullName evidence="7">EKC/KEOPS complex subunit bud32</fullName>
    </alternativeName>
</protein>
<evidence type="ECO:0000256" key="15">
    <source>
        <dbReference type="ARBA" id="ARBA00022777"/>
    </source>
</evidence>
<gene>
    <name evidence="26" type="ORF">JVT61DRAFT_7466</name>
</gene>
<evidence type="ECO:0000256" key="17">
    <source>
        <dbReference type="ARBA" id="ARBA00022840"/>
    </source>
</evidence>
<dbReference type="GO" id="GO:0016787">
    <property type="term" value="F:hydrolase activity"/>
    <property type="evidence" value="ECO:0007669"/>
    <property type="project" value="UniProtKB-KW"/>
</dbReference>
<dbReference type="Gene3D" id="3.30.200.20">
    <property type="entry name" value="Phosphorylase Kinase, domain 1"/>
    <property type="match status" value="1"/>
</dbReference>
<keyword evidence="20" id="KW-0539">Nucleus</keyword>
<evidence type="ECO:0000256" key="10">
    <source>
        <dbReference type="ARBA" id="ARBA00022527"/>
    </source>
</evidence>
<keyword evidence="13" id="KW-0819">tRNA processing</keyword>
<keyword evidence="12" id="KW-0808">Transferase</keyword>
<keyword evidence="11" id="KW-0597">Phosphoprotein</keyword>
<dbReference type="Proteomes" id="UP000683000">
    <property type="component" value="Unassembled WGS sequence"/>
</dbReference>
<feature type="domain" description="Protein kinase" evidence="25">
    <location>
        <begin position="1"/>
        <end position="234"/>
    </location>
</feature>
<evidence type="ECO:0000256" key="20">
    <source>
        <dbReference type="ARBA" id="ARBA00023242"/>
    </source>
</evidence>
<dbReference type="EMBL" id="JAGFBS010000026">
    <property type="protein sequence ID" value="KAG6372699.1"/>
    <property type="molecule type" value="Genomic_DNA"/>
</dbReference>
<comment type="catalytic activity">
    <reaction evidence="24">
        <text>L-seryl-[protein] + ATP = O-phospho-L-seryl-[protein] + ADP + H(+)</text>
        <dbReference type="Rhea" id="RHEA:17989"/>
        <dbReference type="Rhea" id="RHEA-COMP:9863"/>
        <dbReference type="Rhea" id="RHEA-COMP:11604"/>
        <dbReference type="ChEBI" id="CHEBI:15378"/>
        <dbReference type="ChEBI" id="CHEBI:29999"/>
        <dbReference type="ChEBI" id="CHEBI:30616"/>
        <dbReference type="ChEBI" id="CHEBI:83421"/>
        <dbReference type="ChEBI" id="CHEBI:456216"/>
        <dbReference type="EC" id="2.7.11.1"/>
    </reaction>
</comment>
<comment type="function">
    <text evidence="1">Component of the EKC/KEOPS complex that is required for the formation of a threonylcarbamoyl group on adenosine at position 37 (t(6)A37) in tRNAs that read codons beginning with adenine. The complex is probably involved in the transfer of the threonylcarbamoyl moiety of threonylcarbamoyl-AMP (TC-AMP) to the N6 group of A37. BUD32 has ATPase activity in the context of the EKC/KEOPS complex and likely plays a supporting role to the catalytic subunit KAE1. The EKC/KEOPS complex also promotes both telomere uncapping and telomere elongation. The complex is required for efficient recruitment of transcriptional coactivators.</text>
</comment>
<proteinExistence type="inferred from homology"/>
<dbReference type="GO" id="GO:0000781">
    <property type="term" value="C:chromosome, telomeric region"/>
    <property type="evidence" value="ECO:0007669"/>
    <property type="project" value="UniProtKB-SubCell"/>
</dbReference>
<dbReference type="GO" id="GO:0005524">
    <property type="term" value="F:ATP binding"/>
    <property type="evidence" value="ECO:0007669"/>
    <property type="project" value="UniProtKB-KW"/>
</dbReference>
<keyword evidence="18" id="KW-0779">Telomere</keyword>
<evidence type="ECO:0000313" key="27">
    <source>
        <dbReference type="Proteomes" id="UP000683000"/>
    </source>
</evidence>
<evidence type="ECO:0000256" key="7">
    <source>
        <dbReference type="ARBA" id="ARBA00013948"/>
    </source>
</evidence>
<dbReference type="OrthoDB" id="3399at2759"/>
<dbReference type="Pfam" id="PF06293">
    <property type="entry name" value="Kdo"/>
    <property type="match status" value="1"/>
</dbReference>
<keyword evidence="15" id="KW-0418">Kinase</keyword>
<keyword evidence="10" id="KW-0723">Serine/threonine-protein kinase</keyword>
<sequence>MADILFKHRFPKRYRHPTLDATLTRQRLIGEARTIMKCLRAGVNVPGIRLVDTSEGCLGLEFIEGPPVRYLIPAGTDEPRYRLIFHNEEDENEEEEPDYEEIPDTIGARAADWGCVNDISMETLLEKIGVEIAKLHMIDIIHGDLTTSNMLLRASNNDLVLIDFGLAYHSTLVEDKAVDLYVLERAFASTHPDSESLFASILAAYADRIGKDWGQIKKRLDEVRLRGRKRSMVG</sequence>
<keyword evidence="14" id="KW-0547">Nucleotide-binding</keyword>
<evidence type="ECO:0000256" key="13">
    <source>
        <dbReference type="ARBA" id="ARBA00022694"/>
    </source>
</evidence>
<dbReference type="GO" id="GO:0005634">
    <property type="term" value="C:nucleus"/>
    <property type="evidence" value="ECO:0007669"/>
    <property type="project" value="UniProtKB-SubCell"/>
</dbReference>
<evidence type="ECO:0000256" key="1">
    <source>
        <dbReference type="ARBA" id="ARBA00003747"/>
    </source>
</evidence>
<evidence type="ECO:0000256" key="9">
    <source>
        <dbReference type="ARBA" id="ARBA00022454"/>
    </source>
</evidence>
<evidence type="ECO:0000256" key="22">
    <source>
        <dbReference type="ARBA" id="ARBA00033194"/>
    </source>
</evidence>
<comment type="subcellular location">
    <subcellularLocation>
        <location evidence="3">Chromosome</location>
        <location evidence="3">Telomere</location>
    </subcellularLocation>
    <subcellularLocation>
        <location evidence="2">Nucleus</location>
    </subcellularLocation>
</comment>
<evidence type="ECO:0000256" key="6">
    <source>
        <dbReference type="ARBA" id="ARBA00012513"/>
    </source>
</evidence>
<keyword evidence="17" id="KW-0067">ATP-binding</keyword>
<evidence type="ECO:0000256" key="19">
    <source>
        <dbReference type="ARBA" id="ARBA00023159"/>
    </source>
</evidence>
<evidence type="ECO:0000256" key="12">
    <source>
        <dbReference type="ARBA" id="ARBA00022679"/>
    </source>
</evidence>
<dbReference type="Gene3D" id="1.10.510.10">
    <property type="entry name" value="Transferase(Phosphotransferase) domain 1"/>
    <property type="match status" value="1"/>
</dbReference>
<accession>A0A8I2YI05</accession>
<dbReference type="GO" id="GO:0005829">
    <property type="term" value="C:cytosol"/>
    <property type="evidence" value="ECO:0007669"/>
    <property type="project" value="TreeGrafter"/>
</dbReference>
<evidence type="ECO:0000256" key="18">
    <source>
        <dbReference type="ARBA" id="ARBA00022895"/>
    </source>
</evidence>
<evidence type="ECO:0000259" key="25">
    <source>
        <dbReference type="PROSITE" id="PS50011"/>
    </source>
</evidence>
<evidence type="ECO:0000256" key="8">
    <source>
        <dbReference type="ARBA" id="ARBA00019973"/>
    </source>
</evidence>
<dbReference type="FunFam" id="1.10.510.10:FF:000323">
    <property type="entry name" value="TP53-regulating kinase, putative"/>
    <property type="match status" value="1"/>
</dbReference>
<comment type="similarity">
    <text evidence="4">Belongs to the protein kinase superfamily. BUD32 family.</text>
</comment>
<evidence type="ECO:0000256" key="2">
    <source>
        <dbReference type="ARBA" id="ARBA00004123"/>
    </source>
</evidence>
<dbReference type="PANTHER" id="PTHR12209:SF0">
    <property type="entry name" value="EKC_KEOPS COMPLEX SUBUNIT TP53RK"/>
    <property type="match status" value="1"/>
</dbReference>
<dbReference type="InterPro" id="IPR011009">
    <property type="entry name" value="Kinase-like_dom_sf"/>
</dbReference>
<evidence type="ECO:0000256" key="23">
    <source>
        <dbReference type="ARBA" id="ARBA00047899"/>
    </source>
</evidence>
<name>A0A8I2YI05_9AGAM</name>
<dbReference type="PANTHER" id="PTHR12209">
    <property type="entry name" value="NON-SPECIFIC SERINE/THREONINE PROTEIN KINASE"/>
    <property type="match status" value="1"/>
</dbReference>
<evidence type="ECO:0000313" key="26">
    <source>
        <dbReference type="EMBL" id="KAG6372699.1"/>
    </source>
</evidence>
<comment type="subunit">
    <text evidence="5">Component of the EKC/KEOPS complex composed of at least BUD32, CGI121, GON7, KAE1 and PCC1; the whole complex dimerizes.</text>
</comment>
<dbReference type="PROSITE" id="PS00109">
    <property type="entry name" value="PROTEIN_KINASE_TYR"/>
    <property type="match status" value="1"/>
</dbReference>
<evidence type="ECO:0000256" key="24">
    <source>
        <dbReference type="ARBA" id="ARBA00048679"/>
    </source>
</evidence>
<keyword evidence="19" id="KW-0010">Activator</keyword>
<dbReference type="SUPFAM" id="SSF56112">
    <property type="entry name" value="Protein kinase-like (PK-like)"/>
    <property type="match status" value="1"/>
</dbReference>
<reference evidence="26" key="1">
    <citation type="submission" date="2021-03" db="EMBL/GenBank/DDBJ databases">
        <title>Evolutionary innovations through gain and loss of genes in the ectomycorrhizal Boletales.</title>
        <authorList>
            <person name="Wu G."/>
            <person name="Miyauchi S."/>
            <person name="Morin E."/>
            <person name="Yang Z.-L."/>
            <person name="Xu J."/>
            <person name="Martin F.M."/>
        </authorList>
    </citation>
    <scope>NUCLEOTIDE SEQUENCE</scope>
    <source>
        <strain evidence="26">BR01</strain>
    </source>
</reference>
<evidence type="ECO:0000256" key="4">
    <source>
        <dbReference type="ARBA" id="ARBA00010630"/>
    </source>
</evidence>
<comment type="catalytic activity">
    <reaction evidence="23">
        <text>L-threonyl-[protein] + ATP = O-phospho-L-threonyl-[protein] + ADP + H(+)</text>
        <dbReference type="Rhea" id="RHEA:46608"/>
        <dbReference type="Rhea" id="RHEA-COMP:11060"/>
        <dbReference type="Rhea" id="RHEA-COMP:11605"/>
        <dbReference type="ChEBI" id="CHEBI:15378"/>
        <dbReference type="ChEBI" id="CHEBI:30013"/>
        <dbReference type="ChEBI" id="CHEBI:30616"/>
        <dbReference type="ChEBI" id="CHEBI:61977"/>
        <dbReference type="ChEBI" id="CHEBI:456216"/>
        <dbReference type="EC" id="2.7.11.1"/>
    </reaction>
</comment>
<evidence type="ECO:0000256" key="16">
    <source>
        <dbReference type="ARBA" id="ARBA00022801"/>
    </source>
</evidence>
<evidence type="ECO:0000256" key="11">
    <source>
        <dbReference type="ARBA" id="ARBA00022553"/>
    </source>
</evidence>
<dbReference type="GO" id="GO:0008033">
    <property type="term" value="P:tRNA processing"/>
    <property type="evidence" value="ECO:0007669"/>
    <property type="project" value="UniProtKB-KW"/>
</dbReference>
<comment type="caution">
    <text evidence="26">The sequence shown here is derived from an EMBL/GenBank/DDBJ whole genome shotgun (WGS) entry which is preliminary data.</text>
</comment>
<keyword evidence="16" id="KW-0378">Hydrolase</keyword>
<evidence type="ECO:0000256" key="3">
    <source>
        <dbReference type="ARBA" id="ARBA00004574"/>
    </source>
</evidence>
<evidence type="ECO:0000256" key="14">
    <source>
        <dbReference type="ARBA" id="ARBA00022741"/>
    </source>
</evidence>
<dbReference type="GO" id="GO:0070525">
    <property type="term" value="P:tRNA threonylcarbamoyladenosine metabolic process"/>
    <property type="evidence" value="ECO:0007669"/>
    <property type="project" value="TreeGrafter"/>
</dbReference>
<evidence type="ECO:0000256" key="21">
    <source>
        <dbReference type="ARBA" id="ARBA00030980"/>
    </source>
</evidence>
<dbReference type="FunFam" id="3.30.200.20:FF:000201">
    <property type="entry name" value="TP53-regulating kinase isoform X1"/>
    <property type="match status" value="1"/>
</dbReference>
<organism evidence="26 27">
    <name type="scientific">Boletus reticuloceps</name>
    <dbReference type="NCBI Taxonomy" id="495285"/>
    <lineage>
        <taxon>Eukaryota</taxon>
        <taxon>Fungi</taxon>
        <taxon>Dikarya</taxon>
        <taxon>Basidiomycota</taxon>
        <taxon>Agaricomycotina</taxon>
        <taxon>Agaricomycetes</taxon>
        <taxon>Agaricomycetidae</taxon>
        <taxon>Boletales</taxon>
        <taxon>Boletineae</taxon>
        <taxon>Boletaceae</taxon>
        <taxon>Boletoideae</taxon>
        <taxon>Boletus</taxon>
    </lineage>
</organism>
<dbReference type="InterPro" id="IPR008266">
    <property type="entry name" value="Tyr_kinase_AS"/>
</dbReference>
<evidence type="ECO:0000256" key="5">
    <source>
        <dbReference type="ARBA" id="ARBA00011534"/>
    </source>
</evidence>
<dbReference type="PROSITE" id="PS50011">
    <property type="entry name" value="PROTEIN_KINASE_DOM"/>
    <property type="match status" value="1"/>
</dbReference>